<dbReference type="GO" id="GO:0005886">
    <property type="term" value="C:plasma membrane"/>
    <property type="evidence" value="ECO:0007669"/>
    <property type="project" value="InterPro"/>
</dbReference>
<dbReference type="Proteomes" id="UP000248132">
    <property type="component" value="Unassembled WGS sequence"/>
</dbReference>
<reference evidence="2 3" key="1">
    <citation type="submission" date="2018-06" db="EMBL/GenBank/DDBJ databases">
        <title>Genomic Encyclopedia of Type Strains, Phase I: the one thousand microbial genomes (KMG-I) project.</title>
        <authorList>
            <person name="Kyrpides N."/>
        </authorList>
    </citation>
    <scope>NUCLEOTIDE SEQUENCE [LARGE SCALE GENOMIC DNA]</scope>
    <source>
        <strain evidence="2 3">DSM 19573</strain>
    </source>
</reference>
<dbReference type="Gene3D" id="1.10.1760.20">
    <property type="match status" value="1"/>
</dbReference>
<dbReference type="AlphaFoldDB" id="A0A318XTD9"/>
<keyword evidence="3" id="KW-1185">Reference proteome</keyword>
<feature type="transmembrane region" description="Helical" evidence="1">
    <location>
        <begin position="31"/>
        <end position="49"/>
    </location>
</feature>
<keyword evidence="1" id="KW-0472">Membrane</keyword>
<dbReference type="GO" id="GO:0015234">
    <property type="term" value="F:thiamine transmembrane transporter activity"/>
    <property type="evidence" value="ECO:0007669"/>
    <property type="project" value="InterPro"/>
</dbReference>
<dbReference type="NCBIfam" id="TIGR02357">
    <property type="entry name" value="ECF_ThiT_YuaJ"/>
    <property type="match status" value="1"/>
</dbReference>
<dbReference type="EMBL" id="QKMR01000002">
    <property type="protein sequence ID" value="PYG89749.1"/>
    <property type="molecule type" value="Genomic_DNA"/>
</dbReference>
<dbReference type="InterPro" id="IPR012651">
    <property type="entry name" value="Thia_Transptr_ThiT"/>
</dbReference>
<keyword evidence="1" id="KW-0812">Transmembrane</keyword>
<accession>A0A318XTD9</accession>
<comment type="caution">
    <text evidence="2">The sequence shown here is derived from an EMBL/GenBank/DDBJ whole genome shotgun (WGS) entry which is preliminary data.</text>
</comment>
<evidence type="ECO:0000256" key="1">
    <source>
        <dbReference type="SAM" id="Phobius"/>
    </source>
</evidence>
<evidence type="ECO:0000313" key="2">
    <source>
        <dbReference type="EMBL" id="PYG89749.1"/>
    </source>
</evidence>
<feature type="transmembrane region" description="Helical" evidence="1">
    <location>
        <begin position="143"/>
        <end position="165"/>
    </location>
</feature>
<dbReference type="OrthoDB" id="9795813at2"/>
<protein>
    <submittedName>
        <fullName evidence="2">Thiamine transporter</fullName>
    </submittedName>
</protein>
<name>A0A318XTD9_9FIRM</name>
<gene>
    <name evidence="2" type="ORF">LY28_00342</name>
</gene>
<dbReference type="Pfam" id="PF09515">
    <property type="entry name" value="Thia_YuaJ"/>
    <property type="match status" value="1"/>
</dbReference>
<dbReference type="RefSeq" id="WP_110460438.1">
    <property type="nucleotide sequence ID" value="NZ_QKMR01000002.1"/>
</dbReference>
<evidence type="ECO:0000313" key="3">
    <source>
        <dbReference type="Proteomes" id="UP000248132"/>
    </source>
</evidence>
<sequence length="182" mass="20383">MKTMSTKMLVEAGVMIALAQILSYVKLYESYNGGSVTLGSMLPIIIFAIRWGSKPGIFAGLVFGFLQFALGTKFSYHPIGIFIDYLFAFGVLGLAGLFRKNIFTIVGSVFIAMAGRFTFHFISGVFLWYMYTPEGMNLYLYSLIYNGSYMLPEFLISAVLVCALYKPLKRFIENRDTAASRI</sequence>
<organism evidence="2 3">
    <name type="scientific">Ruminiclostridium sufflavum DSM 19573</name>
    <dbReference type="NCBI Taxonomy" id="1121337"/>
    <lineage>
        <taxon>Bacteria</taxon>
        <taxon>Bacillati</taxon>
        <taxon>Bacillota</taxon>
        <taxon>Clostridia</taxon>
        <taxon>Eubacteriales</taxon>
        <taxon>Oscillospiraceae</taxon>
        <taxon>Ruminiclostridium</taxon>
    </lineage>
</organism>
<proteinExistence type="predicted"/>
<keyword evidence="1" id="KW-1133">Transmembrane helix</keyword>
<feature type="transmembrane region" description="Helical" evidence="1">
    <location>
        <begin position="79"/>
        <end position="98"/>
    </location>
</feature>
<feature type="transmembrane region" description="Helical" evidence="1">
    <location>
        <begin position="105"/>
        <end position="131"/>
    </location>
</feature>